<reference evidence="3 4" key="1">
    <citation type="journal article" date="2021" name="BMC Genomics">
        <title>Datura genome reveals duplications of psychoactive alkaloid biosynthetic genes and high mutation rate following tissue culture.</title>
        <authorList>
            <person name="Rajewski A."/>
            <person name="Carter-House D."/>
            <person name="Stajich J."/>
            <person name="Litt A."/>
        </authorList>
    </citation>
    <scope>NUCLEOTIDE SEQUENCE [LARGE SCALE GENOMIC DNA]</scope>
    <source>
        <strain evidence="3">AR-01</strain>
    </source>
</reference>
<protein>
    <recommendedName>
        <fullName evidence="2">NB-ARC domain-containing protein</fullName>
    </recommendedName>
</protein>
<gene>
    <name evidence="3" type="ORF">HAX54_045450</name>
</gene>
<organism evidence="3 4">
    <name type="scientific">Datura stramonium</name>
    <name type="common">Jimsonweed</name>
    <name type="synonym">Common thornapple</name>
    <dbReference type="NCBI Taxonomy" id="4076"/>
    <lineage>
        <taxon>Eukaryota</taxon>
        <taxon>Viridiplantae</taxon>
        <taxon>Streptophyta</taxon>
        <taxon>Embryophyta</taxon>
        <taxon>Tracheophyta</taxon>
        <taxon>Spermatophyta</taxon>
        <taxon>Magnoliopsida</taxon>
        <taxon>eudicotyledons</taxon>
        <taxon>Gunneridae</taxon>
        <taxon>Pentapetalae</taxon>
        <taxon>asterids</taxon>
        <taxon>lamiids</taxon>
        <taxon>Solanales</taxon>
        <taxon>Solanaceae</taxon>
        <taxon>Solanoideae</taxon>
        <taxon>Datureae</taxon>
        <taxon>Datura</taxon>
    </lineage>
</organism>
<feature type="transmembrane region" description="Helical" evidence="1">
    <location>
        <begin position="229"/>
        <end position="252"/>
    </location>
</feature>
<evidence type="ECO:0000256" key="1">
    <source>
        <dbReference type="SAM" id="Phobius"/>
    </source>
</evidence>
<keyword evidence="1" id="KW-0812">Transmembrane</keyword>
<keyword evidence="1" id="KW-1133">Transmembrane helix</keyword>
<dbReference type="InterPro" id="IPR002182">
    <property type="entry name" value="NB-ARC"/>
</dbReference>
<comment type="caution">
    <text evidence="3">The sequence shown here is derived from an EMBL/GenBank/DDBJ whole genome shotgun (WGS) entry which is preliminary data.</text>
</comment>
<dbReference type="SUPFAM" id="SSF52540">
    <property type="entry name" value="P-loop containing nucleoside triphosphate hydrolases"/>
    <property type="match status" value="1"/>
</dbReference>
<dbReference type="InterPro" id="IPR027417">
    <property type="entry name" value="P-loop_NTPase"/>
</dbReference>
<evidence type="ECO:0000259" key="2">
    <source>
        <dbReference type="Pfam" id="PF00931"/>
    </source>
</evidence>
<evidence type="ECO:0000313" key="4">
    <source>
        <dbReference type="Proteomes" id="UP000823775"/>
    </source>
</evidence>
<dbReference type="PANTHER" id="PTHR19338:SF73">
    <property type="entry name" value="DISEASE RESISTANCE PROTEIN RGA2-LIKE"/>
    <property type="match status" value="1"/>
</dbReference>
<dbReference type="Gene3D" id="3.40.50.300">
    <property type="entry name" value="P-loop containing nucleotide triphosphate hydrolases"/>
    <property type="match status" value="1"/>
</dbReference>
<feature type="domain" description="NB-ARC" evidence="2">
    <location>
        <begin position="136"/>
        <end position="239"/>
    </location>
</feature>
<dbReference type="Pfam" id="PF00931">
    <property type="entry name" value="NB-ARC"/>
    <property type="match status" value="1"/>
</dbReference>
<name>A0ABS8SQY5_DATST</name>
<keyword evidence="4" id="KW-1185">Reference proteome</keyword>
<accession>A0ABS8SQY5</accession>
<dbReference type="PRINTS" id="PR00364">
    <property type="entry name" value="DISEASERSIST"/>
</dbReference>
<keyword evidence="1" id="KW-0472">Membrane</keyword>
<dbReference type="EMBL" id="JACEIK010000703">
    <property type="protein sequence ID" value="MCD7461185.1"/>
    <property type="molecule type" value="Genomic_DNA"/>
</dbReference>
<dbReference type="Proteomes" id="UP000823775">
    <property type="component" value="Unassembled WGS sequence"/>
</dbReference>
<proteinExistence type="predicted"/>
<evidence type="ECO:0000313" key="3">
    <source>
        <dbReference type="EMBL" id="MCD7461185.1"/>
    </source>
</evidence>
<dbReference type="PANTHER" id="PTHR19338">
    <property type="entry name" value="TRANSLOCASE OF INNER MITOCHONDRIAL MEMBRANE 13 HOMOLOG"/>
    <property type="match status" value="1"/>
</dbReference>
<sequence length="253" mass="29422">MHSDKFRSKIFNFLETPRRIEEECHSFLIFFEKYLFSKESHPLVTVQWIEEELGEKYLSSLDGFKFMDIILNLIIFNYRSDAINKIRGLFRASTTDLIEIYSGEVRPWSDYFMIMSEFQRLLVYLLNDSKKDNHDFLEKIQRSSNLDVISISGMPRVGKTTLVNKLYFDQSIISDFDIRAKTCVSQQYTLKNVLLTILGDVIGKNAKLDKEAKDALAVMLQKKLSHAKYLIFIDDILHVVHGTICILLISIVS</sequence>